<keyword evidence="12" id="KW-1185">Reference proteome</keyword>
<feature type="binding site" evidence="10">
    <location>
        <position position="266"/>
    </location>
    <ligand>
        <name>substrate</name>
    </ligand>
</feature>
<gene>
    <name evidence="11" type="ORF">FVE85_7321</name>
</gene>
<dbReference type="NCBIfam" id="NF003802">
    <property type="entry name" value="PRK05388.1"/>
    <property type="match status" value="1"/>
</dbReference>
<keyword evidence="7 10" id="KW-0511">Multifunctional enzyme</keyword>
<keyword evidence="3 10" id="KW-0055">Arginine biosynthesis</keyword>
<dbReference type="SUPFAM" id="SSF56266">
    <property type="entry name" value="DmpA/ArgJ-like"/>
    <property type="match status" value="1"/>
</dbReference>
<comment type="pathway">
    <text evidence="10">Amino-acid biosynthesis; L-arginine biosynthesis; L-ornithine and N-acetyl-L-glutamate from L-glutamate and N(2)-acetyl-L-ornithine (cyclic): step 1/1.</text>
</comment>
<evidence type="ECO:0000256" key="6">
    <source>
        <dbReference type="ARBA" id="ARBA00022813"/>
    </source>
</evidence>
<evidence type="ECO:0000256" key="2">
    <source>
        <dbReference type="ARBA" id="ARBA00011475"/>
    </source>
</evidence>
<comment type="subunit">
    <text evidence="10">Heterodimer of an alpha and a beta chain.</text>
</comment>
<dbReference type="OMA" id="WGRIVMA"/>
<dbReference type="GO" id="GO:0006526">
    <property type="term" value="P:L-arginine biosynthetic process"/>
    <property type="evidence" value="ECO:0007669"/>
    <property type="project" value="UniProtKB-UniRule"/>
</dbReference>
<dbReference type="HAMAP" id="MF_01106">
    <property type="entry name" value="ArgJ"/>
    <property type="match status" value="1"/>
</dbReference>
<dbReference type="Proteomes" id="UP000324585">
    <property type="component" value="Unassembled WGS sequence"/>
</dbReference>
<proteinExistence type="inferred from homology"/>
<dbReference type="InterPro" id="IPR042195">
    <property type="entry name" value="ArgJ_beta_C"/>
</dbReference>
<dbReference type="InterPro" id="IPR016117">
    <property type="entry name" value="ArgJ-like_dom_sf"/>
</dbReference>
<evidence type="ECO:0000256" key="1">
    <source>
        <dbReference type="ARBA" id="ARBA00006774"/>
    </source>
</evidence>
<dbReference type="Gene3D" id="3.10.20.340">
    <property type="entry name" value="ArgJ beta chain, C-terminal domain"/>
    <property type="match status" value="1"/>
</dbReference>
<dbReference type="Gene3D" id="3.60.70.12">
    <property type="entry name" value="L-amino peptidase D-ALA esterase/amidase"/>
    <property type="match status" value="1"/>
</dbReference>
<feature type="binding site" evidence="10">
    <location>
        <position position="303"/>
    </location>
    <ligand>
        <name>substrate</name>
    </ligand>
</feature>
<feature type="site" description="Involved in the stabilization of negative charge on the oxyanion by the formation of the oxyanion hole" evidence="10">
    <location>
        <position position="227"/>
    </location>
</feature>
<feature type="chain" id="PRO_5023973409" description="Arginine biosynthesis bifunctional protein ArgJ beta chain" evidence="10">
    <location>
        <begin position="303"/>
        <end position="525"/>
    </location>
</feature>
<sequence>MTRIDQKPEVGTARLLTRQLQVCERNCDKGAGGALVEAAMTMVCFGLSGLAGDAHLLQFTASAKAVDRACVNVARSRACVRSRALWKTVPCSAERARTRVISMAETRFTKIENGGVTSARGFLCAGMCAGLKPSKKDDVAIILVDPSLPPAAAAGVFTQSVVRAAPVDIDREQLVKSKNRARAVVINSGQANAATGDKGWQDALETIATVVKILGEQDSSLVLVSSTGVIGRRIKMPELLAALPALVSAADTSTEAGLRTARAIMTTDLVPKAIAFETTVDGKRVVVGGMAKGSGMIHPNMATMLSYITCDVAVDGDAWQGMVARAASKSFNQITVDGDTSTNDTLIGLASGASGASIQPGTPEFETIEAMVTECCQYLSMSIARDGEGATVLLEVFVEGAESDADARKIAKTVCGSHLFKAAVFGRDPNWGRIAGAAGRAGVNFDQTKLEISIGPYALLVNGQPTDFVAKDVSQYMADAAKAEYLSGNDTVAIRIKVGSGPGSGYAWGCDLSYDYVKINAEYTT</sequence>
<comment type="pathway">
    <text evidence="10">Amino-acid biosynthesis; L-arginine biosynthesis; N(2)-acetyl-L-ornithine from L-glutamate: step 1/4.</text>
</comment>
<dbReference type="UniPathway" id="UPA00068">
    <property type="reaction ID" value="UER00106"/>
</dbReference>
<evidence type="ECO:0000256" key="5">
    <source>
        <dbReference type="ARBA" id="ARBA00022679"/>
    </source>
</evidence>
<dbReference type="GO" id="GO:0004358">
    <property type="term" value="F:L-glutamate N-acetyltransferase activity, acting on acetyl-L-ornithine as donor"/>
    <property type="evidence" value="ECO:0007669"/>
    <property type="project" value="UniProtKB-UniRule"/>
</dbReference>
<evidence type="ECO:0000256" key="7">
    <source>
        <dbReference type="ARBA" id="ARBA00023268"/>
    </source>
</evidence>
<comment type="similarity">
    <text evidence="1 10">Belongs to the ArgJ family.</text>
</comment>
<dbReference type="OrthoDB" id="2017946at2759"/>
<dbReference type="EC" id="2.3.1.35" evidence="10"/>
<keyword evidence="10" id="KW-0496">Mitochondrion</keyword>
<dbReference type="PANTHER" id="PTHR23100">
    <property type="entry name" value="ARGININE BIOSYNTHESIS BIFUNCTIONAL PROTEIN ARGJ"/>
    <property type="match status" value="1"/>
</dbReference>
<comment type="function">
    <text evidence="10">Catalyzes two activities which are involved in the cyclic version of arginine biosynthesis: the synthesis of acetylglutamate from glutamate and acetyl-CoA, and of ornithine by transacetylation between acetylornithine and glutamate.</text>
</comment>
<comment type="subunit">
    <text evidence="2">Heterotetramer of two alpha and two beta chains.</text>
</comment>
<protein>
    <recommendedName>
        <fullName evidence="10">Arginine biosynthesis bifunctional protein ArgJ, mitochondrial</fullName>
    </recommendedName>
    <domain>
        <recommendedName>
            <fullName evidence="10">Glutamate N-acetyltransferase</fullName>
            <shortName evidence="10">GAT</shortName>
            <ecNumber evidence="10">2.3.1.35</ecNumber>
        </recommendedName>
        <alternativeName>
            <fullName evidence="10">Ornithine acetyltransferase</fullName>
            <shortName evidence="10">OATase</shortName>
        </alternativeName>
        <alternativeName>
            <fullName evidence="10">Ornithine transacetylase</fullName>
        </alternativeName>
    </domain>
    <domain>
        <recommendedName>
            <fullName evidence="10">Amino-acid acetyltransferase</fullName>
            <ecNumber evidence="10">2.3.1.1</ecNumber>
        </recommendedName>
        <alternativeName>
            <fullName evidence="10">N-acetylglutamate synthase</fullName>
            <shortName evidence="10">AGS</shortName>
        </alternativeName>
    </domain>
    <component>
        <recommendedName>
            <fullName evidence="10">Arginine biosynthesis bifunctional protein ArgJ alpha chain</fullName>
        </recommendedName>
    </component>
    <component>
        <recommendedName>
            <fullName evidence="10">Arginine biosynthesis bifunctional protein ArgJ beta chain</fullName>
        </recommendedName>
    </component>
</protein>
<name>A0A5J4Z7M9_PORPP</name>
<dbReference type="PANTHER" id="PTHR23100:SF0">
    <property type="entry name" value="ARGININE BIOSYNTHESIS BIFUNCTIONAL PROTEIN ARGJ, MITOCHONDRIAL"/>
    <property type="match status" value="1"/>
</dbReference>
<feature type="site" description="Cleavage; by autolysis" evidence="10">
    <location>
        <begin position="302"/>
        <end position="303"/>
    </location>
</feature>
<comment type="subcellular location">
    <subcellularLocation>
        <location evidence="10">Mitochondrion matrix</location>
    </subcellularLocation>
</comment>
<evidence type="ECO:0000256" key="10">
    <source>
        <dbReference type="HAMAP-Rule" id="MF_03124"/>
    </source>
</evidence>
<dbReference type="Pfam" id="PF01960">
    <property type="entry name" value="ArgJ"/>
    <property type="match status" value="1"/>
</dbReference>
<evidence type="ECO:0000313" key="12">
    <source>
        <dbReference type="Proteomes" id="UP000324585"/>
    </source>
</evidence>
<feature type="chain" id="PRO_5023973408" description="Arginine biosynthesis bifunctional protein ArgJ alpha chain" evidence="10">
    <location>
        <begin position="1"/>
        <end position="302"/>
    </location>
</feature>
<evidence type="ECO:0000313" key="11">
    <source>
        <dbReference type="EMBL" id="KAA8499736.1"/>
    </source>
</evidence>
<dbReference type="EMBL" id="VRMN01000001">
    <property type="protein sequence ID" value="KAA8499736.1"/>
    <property type="molecule type" value="Genomic_DNA"/>
</dbReference>
<comment type="catalytic activity">
    <reaction evidence="9 10">
        <text>N(2)-acetyl-L-ornithine + L-glutamate = N-acetyl-L-glutamate + L-ornithine</text>
        <dbReference type="Rhea" id="RHEA:15349"/>
        <dbReference type="ChEBI" id="CHEBI:29985"/>
        <dbReference type="ChEBI" id="CHEBI:44337"/>
        <dbReference type="ChEBI" id="CHEBI:46911"/>
        <dbReference type="ChEBI" id="CHEBI:57805"/>
        <dbReference type="EC" id="2.3.1.35"/>
    </reaction>
</comment>
<feature type="site" description="Involved in the stabilization of negative charge on the oxyanion by the formation of the oxyanion hole" evidence="10">
    <location>
        <position position="228"/>
    </location>
</feature>
<dbReference type="CDD" id="cd02152">
    <property type="entry name" value="OAT"/>
    <property type="match status" value="1"/>
</dbReference>
<dbReference type="GO" id="GO:0004042">
    <property type="term" value="F:L-glutamate N-acetyltransferase activity"/>
    <property type="evidence" value="ECO:0007669"/>
    <property type="project" value="UniProtKB-UniRule"/>
</dbReference>
<dbReference type="FunFam" id="3.60.70.12:FF:000001">
    <property type="entry name" value="Arginine biosynthesis bifunctional protein ArgJ, chloroplastic"/>
    <property type="match status" value="1"/>
</dbReference>
<dbReference type="InterPro" id="IPR002813">
    <property type="entry name" value="Arg_biosynth_ArgJ"/>
</dbReference>
<dbReference type="EC" id="2.3.1.1" evidence="10"/>
<dbReference type="GO" id="GO:0006592">
    <property type="term" value="P:ornithine biosynthetic process"/>
    <property type="evidence" value="ECO:0007669"/>
    <property type="project" value="TreeGrafter"/>
</dbReference>
<feature type="binding site" evidence="10">
    <location>
        <position position="525"/>
    </location>
    <ligand>
        <name>substrate</name>
    </ligand>
</feature>
<dbReference type="NCBIfam" id="TIGR00120">
    <property type="entry name" value="ArgJ"/>
    <property type="match status" value="1"/>
</dbReference>
<dbReference type="FunFam" id="3.10.20.340:FF:000001">
    <property type="entry name" value="Arginine biosynthesis bifunctional protein ArgJ, chloroplastic"/>
    <property type="match status" value="1"/>
</dbReference>
<organism evidence="11 12">
    <name type="scientific">Porphyridium purpureum</name>
    <name type="common">Red alga</name>
    <name type="synonym">Porphyridium cruentum</name>
    <dbReference type="NCBI Taxonomy" id="35688"/>
    <lineage>
        <taxon>Eukaryota</taxon>
        <taxon>Rhodophyta</taxon>
        <taxon>Bangiophyceae</taxon>
        <taxon>Porphyridiales</taxon>
        <taxon>Porphyridiaceae</taxon>
        <taxon>Porphyridium</taxon>
    </lineage>
</organism>
<keyword evidence="5 10" id="KW-0808">Transferase</keyword>
<keyword evidence="8 10" id="KW-0012">Acyltransferase</keyword>
<keyword evidence="4 10" id="KW-0028">Amino-acid biosynthesis</keyword>
<comment type="catalytic activity">
    <reaction evidence="10">
        <text>L-glutamate + acetyl-CoA = N-acetyl-L-glutamate + CoA + H(+)</text>
        <dbReference type="Rhea" id="RHEA:24292"/>
        <dbReference type="ChEBI" id="CHEBI:15378"/>
        <dbReference type="ChEBI" id="CHEBI:29985"/>
        <dbReference type="ChEBI" id="CHEBI:44337"/>
        <dbReference type="ChEBI" id="CHEBI:57287"/>
        <dbReference type="ChEBI" id="CHEBI:57288"/>
        <dbReference type="EC" id="2.3.1.1"/>
    </reaction>
</comment>
<dbReference type="AlphaFoldDB" id="A0A5J4Z7M9"/>
<evidence type="ECO:0000256" key="9">
    <source>
        <dbReference type="ARBA" id="ARBA00049439"/>
    </source>
</evidence>
<comment type="PTM">
    <text evidence="10">The alpha and beta chains are autoproteolytically processed from a single precursor protein within the mitochondrion.</text>
</comment>
<accession>A0A5J4Z7M9</accession>
<evidence type="ECO:0000256" key="3">
    <source>
        <dbReference type="ARBA" id="ARBA00022571"/>
    </source>
</evidence>
<comment type="caution">
    <text evidence="11">The sequence shown here is derived from an EMBL/GenBank/DDBJ whole genome shotgun (WGS) entry which is preliminary data.</text>
</comment>
<keyword evidence="6 10" id="KW-0068">Autocatalytic cleavage</keyword>
<feature type="binding site" evidence="10">
    <location>
        <position position="292"/>
    </location>
    <ligand>
        <name>substrate</name>
    </ligand>
</feature>
<reference evidence="12" key="1">
    <citation type="journal article" date="2019" name="Nat. Commun.">
        <title>Expansion of phycobilisome linker gene families in mesophilic red algae.</title>
        <authorList>
            <person name="Lee J."/>
            <person name="Kim D."/>
            <person name="Bhattacharya D."/>
            <person name="Yoon H.S."/>
        </authorList>
    </citation>
    <scope>NUCLEOTIDE SEQUENCE [LARGE SCALE GENOMIC DNA]</scope>
    <source>
        <strain evidence="12">CCMP 1328</strain>
    </source>
</reference>
<feature type="binding site" evidence="10">
    <location>
        <position position="520"/>
    </location>
    <ligand>
        <name>substrate</name>
    </ligand>
</feature>
<dbReference type="GO" id="GO:0005759">
    <property type="term" value="C:mitochondrial matrix"/>
    <property type="evidence" value="ECO:0007669"/>
    <property type="project" value="UniProtKB-SubCell"/>
</dbReference>
<evidence type="ECO:0000256" key="8">
    <source>
        <dbReference type="ARBA" id="ARBA00023315"/>
    </source>
</evidence>
<feature type="active site" description="Nucleophile" evidence="10">
    <location>
        <position position="303"/>
    </location>
</feature>
<feature type="binding site" evidence="10">
    <location>
        <position position="388"/>
    </location>
    <ligand>
        <name>substrate</name>
    </ligand>
</feature>
<evidence type="ECO:0000256" key="4">
    <source>
        <dbReference type="ARBA" id="ARBA00022605"/>
    </source>
</evidence>